<dbReference type="Proteomes" id="UP000789860">
    <property type="component" value="Unassembled WGS sequence"/>
</dbReference>
<reference evidence="1" key="1">
    <citation type="submission" date="2021-06" db="EMBL/GenBank/DDBJ databases">
        <authorList>
            <person name="Kallberg Y."/>
            <person name="Tangrot J."/>
            <person name="Rosling A."/>
        </authorList>
    </citation>
    <scope>NUCLEOTIDE SEQUENCE</scope>
    <source>
        <strain evidence="1">AU212A</strain>
    </source>
</reference>
<protein>
    <submittedName>
        <fullName evidence="1">397_t:CDS:1</fullName>
    </submittedName>
</protein>
<dbReference type="EMBL" id="CAJVPM010001721">
    <property type="protein sequence ID" value="CAG8472260.1"/>
    <property type="molecule type" value="Genomic_DNA"/>
</dbReference>
<sequence length="114" mass="12772">MELGRIDVRFGMIEFGWFVVRFEESEESPSSQDQFELMGTAGYREEALLLEELLLGELLLGELLLGELLLRESLLEELLGESLLGELLLGESLLGELLLEELGKLLLEAGESLF</sequence>
<accession>A0ACA9KGU3</accession>
<comment type="caution">
    <text evidence="1">The sequence shown here is derived from an EMBL/GenBank/DDBJ whole genome shotgun (WGS) entry which is preliminary data.</text>
</comment>
<name>A0ACA9KGU3_9GLOM</name>
<organism evidence="1 2">
    <name type="scientific">Scutellospora calospora</name>
    <dbReference type="NCBI Taxonomy" id="85575"/>
    <lineage>
        <taxon>Eukaryota</taxon>
        <taxon>Fungi</taxon>
        <taxon>Fungi incertae sedis</taxon>
        <taxon>Mucoromycota</taxon>
        <taxon>Glomeromycotina</taxon>
        <taxon>Glomeromycetes</taxon>
        <taxon>Diversisporales</taxon>
        <taxon>Gigasporaceae</taxon>
        <taxon>Scutellospora</taxon>
    </lineage>
</organism>
<evidence type="ECO:0000313" key="2">
    <source>
        <dbReference type="Proteomes" id="UP000789860"/>
    </source>
</evidence>
<keyword evidence="2" id="KW-1185">Reference proteome</keyword>
<gene>
    <name evidence="1" type="ORF">SCALOS_LOCUS2077</name>
</gene>
<proteinExistence type="predicted"/>
<evidence type="ECO:0000313" key="1">
    <source>
        <dbReference type="EMBL" id="CAG8472260.1"/>
    </source>
</evidence>